<evidence type="ECO:0000313" key="2">
    <source>
        <dbReference type="EMBL" id="NDY41648.1"/>
    </source>
</evidence>
<comment type="caution">
    <text evidence="2">The sequence shown here is derived from an EMBL/GenBank/DDBJ whole genome shotgun (WGS) entry which is preliminary data.</text>
</comment>
<evidence type="ECO:0000256" key="1">
    <source>
        <dbReference type="SAM" id="SignalP"/>
    </source>
</evidence>
<name>A0A6N9TKQ0_DISTH</name>
<proteinExistence type="predicted"/>
<reference evidence="2 3" key="1">
    <citation type="submission" date="2020-02" db="EMBL/GenBank/DDBJ databases">
        <title>Comparative genomics of sulfur disproportionating microorganisms.</title>
        <authorList>
            <person name="Ward L.M."/>
            <person name="Bertran E."/>
            <person name="Johnston D.T."/>
        </authorList>
    </citation>
    <scope>NUCLEOTIDE SEQUENCE [LARGE SCALE GENOMIC DNA]</scope>
    <source>
        <strain evidence="2 3">DSM 100025</strain>
    </source>
</reference>
<keyword evidence="1" id="KW-0732">Signal</keyword>
<dbReference type="Proteomes" id="UP000469346">
    <property type="component" value="Unassembled WGS sequence"/>
</dbReference>
<keyword evidence="3" id="KW-1185">Reference proteome</keyword>
<dbReference type="AlphaFoldDB" id="A0A6N9TKQ0"/>
<gene>
    <name evidence="2" type="ORF">G3N55_02115</name>
</gene>
<dbReference type="PROSITE" id="PS51257">
    <property type="entry name" value="PROKAR_LIPOPROTEIN"/>
    <property type="match status" value="1"/>
</dbReference>
<feature type="chain" id="PRO_5026907931" evidence="1">
    <location>
        <begin position="35"/>
        <end position="129"/>
    </location>
</feature>
<protein>
    <submittedName>
        <fullName evidence="2">Uncharacterized protein</fullName>
    </submittedName>
</protein>
<dbReference type="RefSeq" id="WP_163297803.1">
    <property type="nucleotide sequence ID" value="NZ_JAAGRR010000012.1"/>
</dbReference>
<organism evidence="2 3">
    <name type="scientific">Dissulfurirhabdus thermomarina</name>
    <dbReference type="NCBI Taxonomy" id="1765737"/>
    <lineage>
        <taxon>Bacteria</taxon>
        <taxon>Deltaproteobacteria</taxon>
        <taxon>Dissulfurirhabdaceae</taxon>
        <taxon>Dissulfurirhabdus</taxon>
    </lineage>
</organism>
<dbReference type="EMBL" id="JAAGRR010000012">
    <property type="protein sequence ID" value="NDY41648.1"/>
    <property type="molecule type" value="Genomic_DNA"/>
</dbReference>
<feature type="signal peptide" evidence="1">
    <location>
        <begin position="1"/>
        <end position="34"/>
    </location>
</feature>
<evidence type="ECO:0000313" key="3">
    <source>
        <dbReference type="Proteomes" id="UP000469346"/>
    </source>
</evidence>
<accession>A0A6N9TKQ0</accession>
<sequence length="129" mass="14251">MRLQRRRHLTFRRRAPAVAAALCACLFAAAPAAAGRYFRIADGACGVVTEERVTPCRACKCCKKCRKCRKVAMYLRNDHCIGRYRILLDGKVLGEGETDFHGPPKTLPLGNSRVTIGCEIQGDLSVTVR</sequence>